<comment type="similarity">
    <text evidence="2">Belongs to the alpha-ketoglutarate dehydrogenase family.</text>
</comment>
<dbReference type="GO" id="GO:0030976">
    <property type="term" value="F:thiamine pyrophosphate binding"/>
    <property type="evidence" value="ECO:0007669"/>
    <property type="project" value="InterPro"/>
</dbReference>
<comment type="caution">
    <text evidence="10">The sequence shown here is derived from an EMBL/GenBank/DDBJ whole genome shotgun (WGS) entry which is preliminary data.</text>
</comment>
<dbReference type="PANTHER" id="PTHR23152">
    <property type="entry name" value="2-OXOGLUTARATE DEHYDROGENASE"/>
    <property type="match status" value="1"/>
</dbReference>
<evidence type="ECO:0000313" key="10">
    <source>
        <dbReference type="EMBL" id="KAJ5097363.1"/>
    </source>
</evidence>
<dbReference type="InterPro" id="IPR029061">
    <property type="entry name" value="THDP-binding"/>
</dbReference>
<dbReference type="EC" id="1.2.4.2" evidence="3"/>
<dbReference type="Proteomes" id="UP001149165">
    <property type="component" value="Unassembled WGS sequence"/>
</dbReference>
<dbReference type="InterPro" id="IPR042179">
    <property type="entry name" value="KGD_C_sf"/>
</dbReference>
<dbReference type="NCBIfam" id="NF006914">
    <property type="entry name" value="PRK09404.1"/>
    <property type="match status" value="1"/>
</dbReference>
<evidence type="ECO:0000256" key="4">
    <source>
        <dbReference type="ARBA" id="ARBA00023002"/>
    </source>
</evidence>
<evidence type="ECO:0000256" key="1">
    <source>
        <dbReference type="ARBA" id="ARBA00001964"/>
    </source>
</evidence>
<dbReference type="InterPro" id="IPR005475">
    <property type="entry name" value="Transketolase-like_Pyr-bd"/>
</dbReference>
<evidence type="ECO:0000256" key="5">
    <source>
        <dbReference type="ARBA" id="ARBA00023052"/>
    </source>
</evidence>
<dbReference type="Pfam" id="PF02779">
    <property type="entry name" value="Transket_pyr"/>
    <property type="match status" value="1"/>
</dbReference>
<keyword evidence="11" id="KW-1185">Reference proteome</keyword>
<sequence>MIARKARPLQYALNVHRGVTGGTLWPKLASQKSFLGITQQRFYSAASLRNSSDYVDDLYNSWCQDPASVDTSWQRYFHAIEQDLPTPKIPIASRHLVLGWDPYPETLKTPQASLSSTAFHNEHKVERLIEAYRKHGHKKAKTNPLNLPSKRFEPPEELQPEFYGFNDADLDRSVALGPTILPHLSPASSTQMTIREIIRICESIYCSSIGAEYDHVSTRKEREWIRDRLESGDPYQISLEEKKQILNTLVSTTVFEEFLSAKFPNAKRFSIEGIENQIPALEAIIDSSAENGVQDIVFPCCHRGKLNVLSNIGRKPNELIFSEFSPDSESRHNIPGDVKYHLGINYERKTSTGKKVNLSILPNPSHLESQNTLGQGMARAVQHQKGGDRSSTMVLNSHTDTSFSGQGVIYETLGLSGLKFYETGGTVHLIINNQVGFTTDSESARSSPYASDIAKTINAPVFHVNADDVEASVFVCKLAADYRAQFGKDCWVDMICYRKHGHNEMDQPFFTQPLMYGQIKSKTPHLELYAKRLNQEGVLTIEEVEQMKRRAWNELTESLENSKSPRGIDREYLTSQWESMKSPSEVSQHVLPEKSTAITQGAIDSVARQLGVPANPFEVHNSLKRILKKRQQSLVEGQDIDWATAEALAFGSLCLEGNHVRISGQDVERGTFSQRHAVLHDQKSGAKYIPLNSLDDSQAEFTIGNSSLSEYGVMGFDYGYSCMYPEALVMWEAQFGDFANNAQCIIDQFISSAESKWLLRSGLVLSLPHGFDGQGSEHSSARMERFLQLCSEDGCRFPTDQQIERKYQDANMQVVYMTTPANLFHVLRRQVHREFRKPLILLFSKSLLRNPLVKSTAADFIGETRFQPLIADSATGDLINKPSEIKRIIYCSGQVYFTLSKYRETYGITDTAITRLEELYPFPWQEVNDDLAQYPNVTDVVWCQEEPLNGGPWEFVRQRLETAFDTTDVHKGRRLRYAGRDVTPSVATGFAKEHRAQEAALLREAFQVPCGDP</sequence>
<dbReference type="InterPro" id="IPR001017">
    <property type="entry name" value="DH_E1"/>
</dbReference>
<dbReference type="CDD" id="cd02016">
    <property type="entry name" value="TPP_E1_OGDC_like"/>
    <property type="match status" value="1"/>
</dbReference>
<dbReference type="GO" id="GO:0004591">
    <property type="term" value="F:oxoglutarate dehydrogenase (succinyl-transferring) activity"/>
    <property type="evidence" value="ECO:0007669"/>
    <property type="project" value="UniProtKB-EC"/>
</dbReference>
<dbReference type="InterPro" id="IPR011603">
    <property type="entry name" value="2oxoglutarate_DH_E1"/>
</dbReference>
<evidence type="ECO:0000313" key="11">
    <source>
        <dbReference type="Proteomes" id="UP001149165"/>
    </source>
</evidence>
<dbReference type="GO" id="GO:0006099">
    <property type="term" value="P:tricarboxylic acid cycle"/>
    <property type="evidence" value="ECO:0007669"/>
    <property type="project" value="TreeGrafter"/>
</dbReference>
<evidence type="ECO:0000256" key="3">
    <source>
        <dbReference type="ARBA" id="ARBA00012280"/>
    </source>
</evidence>
<accession>A0A9W9K8W2</accession>
<dbReference type="OrthoDB" id="413077at2759"/>
<reference evidence="10" key="1">
    <citation type="submission" date="2022-11" db="EMBL/GenBank/DDBJ databases">
        <authorList>
            <person name="Petersen C."/>
        </authorList>
    </citation>
    <scope>NUCLEOTIDE SEQUENCE</scope>
    <source>
        <strain evidence="10">IBT 30069</strain>
    </source>
</reference>
<dbReference type="EMBL" id="JAPQKH010000005">
    <property type="protein sequence ID" value="KAJ5097363.1"/>
    <property type="molecule type" value="Genomic_DNA"/>
</dbReference>
<feature type="domain" description="Transketolase-like pyrimidine-binding" evidence="9">
    <location>
        <begin position="640"/>
        <end position="850"/>
    </location>
</feature>
<keyword evidence="5" id="KW-0786">Thiamine pyrophosphate</keyword>
<dbReference type="SUPFAM" id="SSF52518">
    <property type="entry name" value="Thiamin diphosphate-binding fold (THDP-binding)"/>
    <property type="match status" value="2"/>
</dbReference>
<organism evidence="10 11">
    <name type="scientific">Penicillium angulare</name>
    <dbReference type="NCBI Taxonomy" id="116970"/>
    <lineage>
        <taxon>Eukaryota</taxon>
        <taxon>Fungi</taxon>
        <taxon>Dikarya</taxon>
        <taxon>Ascomycota</taxon>
        <taxon>Pezizomycotina</taxon>
        <taxon>Eurotiomycetes</taxon>
        <taxon>Eurotiomycetidae</taxon>
        <taxon>Eurotiales</taxon>
        <taxon>Aspergillaceae</taxon>
        <taxon>Penicillium</taxon>
    </lineage>
</organism>
<reference evidence="10" key="2">
    <citation type="journal article" date="2023" name="IMA Fungus">
        <title>Comparative genomic study of the Penicillium genus elucidates a diverse pangenome and 15 lateral gene transfer events.</title>
        <authorList>
            <person name="Petersen C."/>
            <person name="Sorensen T."/>
            <person name="Nielsen M.R."/>
            <person name="Sondergaard T.E."/>
            <person name="Sorensen J.L."/>
            <person name="Fitzpatrick D.A."/>
            <person name="Frisvad J.C."/>
            <person name="Nielsen K.L."/>
        </authorList>
    </citation>
    <scope>NUCLEOTIDE SEQUENCE</scope>
    <source>
        <strain evidence="10">IBT 30069</strain>
    </source>
</reference>
<keyword evidence="4" id="KW-0560">Oxidoreductase</keyword>
<dbReference type="FunFam" id="3.40.50.12470:FF:000003">
    <property type="entry name" value="2-oxoglutarate dehydrogenase E1 component"/>
    <property type="match status" value="1"/>
</dbReference>
<dbReference type="AlphaFoldDB" id="A0A9W9K8W2"/>
<dbReference type="GO" id="GO:0005739">
    <property type="term" value="C:mitochondrion"/>
    <property type="evidence" value="ECO:0007669"/>
    <property type="project" value="TreeGrafter"/>
</dbReference>
<dbReference type="GO" id="GO:0045252">
    <property type="term" value="C:oxoglutarate dehydrogenase complex"/>
    <property type="evidence" value="ECO:0007669"/>
    <property type="project" value="TreeGrafter"/>
</dbReference>
<dbReference type="InterPro" id="IPR031717">
    <property type="entry name" value="ODO-1/KGD_C"/>
</dbReference>
<protein>
    <recommendedName>
        <fullName evidence="7">2-oxoglutarate dehydrogenase, mitochondrial</fullName>
        <ecNumber evidence="3">1.2.4.2</ecNumber>
    </recommendedName>
    <alternativeName>
        <fullName evidence="8">2-oxoglutarate dehydrogenase complex component E1</fullName>
    </alternativeName>
</protein>
<evidence type="ECO:0000256" key="8">
    <source>
        <dbReference type="ARBA" id="ARBA00042984"/>
    </source>
</evidence>
<gene>
    <name evidence="10" type="ORF">N7456_008084</name>
</gene>
<dbReference type="InterPro" id="IPR032106">
    <property type="entry name" value="2-oxogl_dehyd_N"/>
</dbReference>
<dbReference type="Gene3D" id="3.40.50.11610">
    <property type="entry name" value="Multifunctional 2-oxoglutarate metabolism enzyme, C-terminal domain"/>
    <property type="match status" value="1"/>
</dbReference>
<evidence type="ECO:0000256" key="6">
    <source>
        <dbReference type="ARBA" id="ARBA00037426"/>
    </source>
</evidence>
<dbReference type="Gene3D" id="3.40.50.970">
    <property type="match status" value="1"/>
</dbReference>
<dbReference type="NCBIfam" id="NF008907">
    <property type="entry name" value="PRK12270.1"/>
    <property type="match status" value="1"/>
</dbReference>
<dbReference type="NCBIfam" id="TIGR00239">
    <property type="entry name" value="2oxo_dh_E1"/>
    <property type="match status" value="1"/>
</dbReference>
<dbReference type="Pfam" id="PF16870">
    <property type="entry name" value="OxoGdeHyase_C"/>
    <property type="match status" value="1"/>
</dbReference>
<name>A0A9W9K8W2_9EURO</name>
<evidence type="ECO:0000256" key="2">
    <source>
        <dbReference type="ARBA" id="ARBA00006936"/>
    </source>
</evidence>
<dbReference type="PIRSF" id="PIRSF000157">
    <property type="entry name" value="Oxoglu_dh_E1"/>
    <property type="match status" value="1"/>
</dbReference>
<dbReference type="Pfam" id="PF16078">
    <property type="entry name" value="2-oxogl_dehyd_N"/>
    <property type="match status" value="1"/>
</dbReference>
<proteinExistence type="inferred from homology"/>
<dbReference type="Gene3D" id="3.40.50.12470">
    <property type="match status" value="1"/>
</dbReference>
<comment type="function">
    <text evidence="6">The 2-oxoglutarate dehydrogenase complex catalyzes the overall conversion of 2-oxoglutarate to succinyl-CoA and CO(2). It contains multiple copies of three enzymatic components: 2-oxoglutarate dehydrogenase (E1), dihydrolipoamide succinyltransferase (E2) and lipoamide dehydrogenase (E3).</text>
</comment>
<comment type="cofactor">
    <cofactor evidence="1">
        <name>thiamine diphosphate</name>
        <dbReference type="ChEBI" id="CHEBI:58937"/>
    </cofactor>
</comment>
<evidence type="ECO:0000259" key="9">
    <source>
        <dbReference type="SMART" id="SM00861"/>
    </source>
</evidence>
<evidence type="ECO:0000256" key="7">
    <source>
        <dbReference type="ARBA" id="ARBA00040267"/>
    </source>
</evidence>
<dbReference type="SMART" id="SM00861">
    <property type="entry name" value="Transket_pyr"/>
    <property type="match status" value="1"/>
</dbReference>
<dbReference type="PANTHER" id="PTHR23152:SF4">
    <property type="entry name" value="2-OXOADIPATE DEHYDROGENASE COMPLEX COMPONENT E1"/>
    <property type="match status" value="1"/>
</dbReference>
<dbReference type="Pfam" id="PF00676">
    <property type="entry name" value="E1_dh"/>
    <property type="match status" value="1"/>
</dbReference>
<dbReference type="Gene3D" id="1.10.287.1150">
    <property type="entry name" value="TPP helical domain"/>
    <property type="match status" value="1"/>
</dbReference>